<dbReference type="GO" id="GO:0007059">
    <property type="term" value="P:chromosome segregation"/>
    <property type="evidence" value="ECO:0007669"/>
    <property type="project" value="UniProtKB-KW"/>
</dbReference>
<proteinExistence type="predicted"/>
<dbReference type="PROSITE" id="PS51898">
    <property type="entry name" value="TYR_RECOMBINASE"/>
    <property type="match status" value="1"/>
</dbReference>
<dbReference type="PANTHER" id="PTHR30349">
    <property type="entry name" value="PHAGE INTEGRASE-RELATED"/>
    <property type="match status" value="1"/>
</dbReference>
<accession>A0AAP4Q0U7</accession>
<keyword evidence="1" id="KW-0159">Chromosome partition</keyword>
<dbReference type="PANTHER" id="PTHR30349:SF81">
    <property type="entry name" value="TYROSINE RECOMBINASE XERC"/>
    <property type="match status" value="1"/>
</dbReference>
<dbReference type="Gene3D" id="1.10.150.130">
    <property type="match status" value="1"/>
</dbReference>
<dbReference type="InterPro" id="IPR002104">
    <property type="entry name" value="Integrase_catalytic"/>
</dbReference>
<organism evidence="5 6">
    <name type="scientific">Aliarcobacter butzleri</name>
    <dbReference type="NCBI Taxonomy" id="28197"/>
    <lineage>
        <taxon>Bacteria</taxon>
        <taxon>Pseudomonadati</taxon>
        <taxon>Campylobacterota</taxon>
        <taxon>Epsilonproteobacteria</taxon>
        <taxon>Campylobacterales</taxon>
        <taxon>Arcobacteraceae</taxon>
        <taxon>Aliarcobacter</taxon>
    </lineage>
</organism>
<dbReference type="Gene3D" id="1.10.443.10">
    <property type="entry name" value="Intergrase catalytic core"/>
    <property type="match status" value="1"/>
</dbReference>
<dbReference type="GO" id="GO:0003677">
    <property type="term" value="F:DNA binding"/>
    <property type="evidence" value="ECO:0007669"/>
    <property type="project" value="UniProtKB-KW"/>
</dbReference>
<evidence type="ECO:0000313" key="5">
    <source>
        <dbReference type="EMBL" id="MDN5133470.1"/>
    </source>
</evidence>
<evidence type="ECO:0000259" key="4">
    <source>
        <dbReference type="PROSITE" id="PS51898"/>
    </source>
</evidence>
<dbReference type="Proteomes" id="UP001171508">
    <property type="component" value="Unassembled WGS sequence"/>
</dbReference>
<gene>
    <name evidence="5" type="ORF">PJV92_12145</name>
</gene>
<dbReference type="GO" id="GO:0015074">
    <property type="term" value="P:DNA integration"/>
    <property type="evidence" value="ECO:0007669"/>
    <property type="project" value="InterPro"/>
</dbReference>
<keyword evidence="3" id="KW-0233">DNA recombination</keyword>
<dbReference type="Pfam" id="PF00589">
    <property type="entry name" value="Phage_integrase"/>
    <property type="match status" value="1"/>
</dbReference>
<dbReference type="InterPro" id="IPR010998">
    <property type="entry name" value="Integrase_recombinase_N"/>
</dbReference>
<dbReference type="CDD" id="cd01188">
    <property type="entry name" value="INT_RitA_C_like"/>
    <property type="match status" value="1"/>
</dbReference>
<name>A0AAP4Q0U7_9BACT</name>
<feature type="domain" description="Tyr recombinase" evidence="4">
    <location>
        <begin position="220"/>
        <end position="406"/>
    </location>
</feature>
<dbReference type="AlphaFoldDB" id="A0AAP4Q0U7"/>
<keyword evidence="2" id="KW-0238">DNA-binding</keyword>
<dbReference type="RefSeq" id="WP_175531553.1">
    <property type="nucleotide sequence ID" value="NZ_JABWGL010000041.1"/>
</dbReference>
<dbReference type="SUPFAM" id="SSF56349">
    <property type="entry name" value="DNA breaking-rejoining enzymes"/>
    <property type="match status" value="1"/>
</dbReference>
<sequence>MELNKKRVVEVSWLIDKTYKELEILDYSIESLKKFKYSFSLFEQYAIKNDVEFYSEKLALAFLEEYCKIFSNGNDTKYVYQERKRAISKLDEMHKYNQISSKRLFAQKQYQFYGCLQESIESYLVWKQISISQARLKSIKLYLERFSLFISKINEIKNLRDLKSEHIIKFIESCALYTNHTVYSTVVVLRGYIVYLEKNGKIKDKISIHIPKIAKKRDRSYPSAFTKDETEALLNSIKRNNSKERRDYTMILLAARVGLRASDIANLKFSNIDWENNRITLVQQKTQTPLLLPLLNDVGEAIIDYVRNGRPKIDDPHIFIREVKPYEKVKGSSFHMIVDGYLKRANIKIPAGNKHGPHALRHSLATLLVENNIPISTIKEILAHKSSETTKIYLKIAQNQLLECALDIQKPVKDELCTQ</sequence>
<evidence type="ECO:0000256" key="1">
    <source>
        <dbReference type="ARBA" id="ARBA00022829"/>
    </source>
</evidence>
<reference evidence="5" key="1">
    <citation type="journal article" date="2023" name="Microorganisms">
        <title>Genomic Characterization of Arcobacter butzleri Strains Isolated from Various Sources in Lithuania.</title>
        <authorList>
            <person name="Uljanovas D."/>
            <person name="Golz G."/>
            <person name="Fleischmann S."/>
            <person name="Kudirkiene E."/>
            <person name="Kasetiene N."/>
            <person name="Grineviciene A."/>
            <person name="Tamuleviciene E."/>
            <person name="Aksomaitiene J."/>
            <person name="Alter T."/>
            <person name="Malakauskas M."/>
        </authorList>
    </citation>
    <scope>NUCLEOTIDE SEQUENCE</scope>
    <source>
        <strain evidence="5">H19</strain>
    </source>
</reference>
<reference evidence="5" key="2">
    <citation type="submission" date="2023-01" db="EMBL/GenBank/DDBJ databases">
        <authorList>
            <person name="Uljanovas D."/>
        </authorList>
    </citation>
    <scope>NUCLEOTIDE SEQUENCE</scope>
    <source>
        <strain evidence="5">H19</strain>
    </source>
</reference>
<protein>
    <submittedName>
        <fullName evidence="5">Site-specific integrase</fullName>
    </submittedName>
</protein>
<dbReference type="InterPro" id="IPR013762">
    <property type="entry name" value="Integrase-like_cat_sf"/>
</dbReference>
<dbReference type="InterPro" id="IPR050090">
    <property type="entry name" value="Tyrosine_recombinase_XerCD"/>
</dbReference>
<evidence type="ECO:0000313" key="6">
    <source>
        <dbReference type="Proteomes" id="UP001171508"/>
    </source>
</evidence>
<dbReference type="EMBL" id="JAQJJM010000058">
    <property type="protein sequence ID" value="MDN5133470.1"/>
    <property type="molecule type" value="Genomic_DNA"/>
</dbReference>
<evidence type="ECO:0000256" key="3">
    <source>
        <dbReference type="ARBA" id="ARBA00023172"/>
    </source>
</evidence>
<dbReference type="InterPro" id="IPR011010">
    <property type="entry name" value="DNA_brk_join_enz"/>
</dbReference>
<evidence type="ECO:0000256" key="2">
    <source>
        <dbReference type="ARBA" id="ARBA00023125"/>
    </source>
</evidence>
<dbReference type="GO" id="GO:0006310">
    <property type="term" value="P:DNA recombination"/>
    <property type="evidence" value="ECO:0007669"/>
    <property type="project" value="UniProtKB-KW"/>
</dbReference>
<comment type="caution">
    <text evidence="5">The sequence shown here is derived from an EMBL/GenBank/DDBJ whole genome shotgun (WGS) entry which is preliminary data.</text>
</comment>